<sequence>MNKEQLVAKKYLQQLGNIGGEIAARRSVIEKEWKRVVGGTGSNHLTAQISLAPAHGTRQYGWNAENIDHYLQLRDEQQKKIQALTKERDALIQMIDNIIEVRMRTVLIERYVNRRSWNEIARLMKYSEVYTRKKLHGIALENFYKILVNSDLYKRKKKR</sequence>
<keyword evidence="3" id="KW-1185">Reference proteome</keyword>
<evidence type="ECO:0000313" key="3">
    <source>
        <dbReference type="Proteomes" id="UP001605989"/>
    </source>
</evidence>
<gene>
    <name evidence="2" type="ORF">ACGTZG_08800</name>
</gene>
<protein>
    <recommendedName>
        <fullName evidence="4">RNA polymerase subunit sigma-70</fullName>
    </recommendedName>
</protein>
<evidence type="ECO:0008006" key="4">
    <source>
        <dbReference type="Google" id="ProtNLM"/>
    </source>
</evidence>
<name>A0ABW7DQC3_9FIRM</name>
<reference evidence="2 3" key="1">
    <citation type="submission" date="2024-10" db="EMBL/GenBank/DDBJ databases">
        <authorList>
            <person name="Sang B.-I."/>
            <person name="Prabhaharan D."/>
        </authorList>
    </citation>
    <scope>NUCLEOTIDE SEQUENCE [LARGE SCALE GENOMIC DNA]</scope>
    <source>
        <strain evidence="2 3">MH</strain>
    </source>
</reference>
<dbReference type="RefSeq" id="WP_059076834.1">
    <property type="nucleotide sequence ID" value="NZ_CP011940.1"/>
</dbReference>
<comment type="caution">
    <text evidence="2">The sequence shown here is derived from an EMBL/GenBank/DDBJ whole genome shotgun (WGS) entry which is preliminary data.</text>
</comment>
<evidence type="ECO:0000256" key="1">
    <source>
        <dbReference type="SAM" id="Coils"/>
    </source>
</evidence>
<accession>A0ABW7DQC3</accession>
<dbReference type="EMBL" id="JBIEKR010000006">
    <property type="protein sequence ID" value="MFG6273285.1"/>
    <property type="molecule type" value="Genomic_DNA"/>
</dbReference>
<feature type="coiled-coil region" evidence="1">
    <location>
        <begin position="67"/>
        <end position="94"/>
    </location>
</feature>
<keyword evidence="1" id="KW-0175">Coiled coil</keyword>
<organism evidence="2 3">
    <name type="scientific">Megasphaera hexanoica</name>
    <dbReference type="NCBI Taxonomy" id="1675036"/>
    <lineage>
        <taxon>Bacteria</taxon>
        <taxon>Bacillati</taxon>
        <taxon>Bacillota</taxon>
        <taxon>Negativicutes</taxon>
        <taxon>Veillonellales</taxon>
        <taxon>Veillonellaceae</taxon>
        <taxon>Megasphaera</taxon>
    </lineage>
</organism>
<evidence type="ECO:0000313" key="2">
    <source>
        <dbReference type="EMBL" id="MFG6273285.1"/>
    </source>
</evidence>
<proteinExistence type="predicted"/>
<dbReference type="Proteomes" id="UP001605989">
    <property type="component" value="Unassembled WGS sequence"/>
</dbReference>